<dbReference type="Pfam" id="PF00717">
    <property type="entry name" value="Peptidase_S24"/>
    <property type="match status" value="1"/>
</dbReference>
<evidence type="ECO:0000313" key="2">
    <source>
        <dbReference type="EMBL" id="PKU22308.1"/>
    </source>
</evidence>
<keyword evidence="3" id="KW-1185">Reference proteome</keyword>
<protein>
    <submittedName>
        <fullName evidence="2">DNA-binding protein</fullName>
    </submittedName>
</protein>
<dbReference type="InterPro" id="IPR036286">
    <property type="entry name" value="LexA/Signal_pep-like_sf"/>
</dbReference>
<evidence type="ECO:0000313" key="3">
    <source>
        <dbReference type="Proteomes" id="UP000233293"/>
    </source>
</evidence>
<dbReference type="RefSeq" id="WP_101252866.1">
    <property type="nucleotide sequence ID" value="NZ_PIUM01000034.1"/>
</dbReference>
<name>A0A2N3PPJ6_9PROT</name>
<dbReference type="Proteomes" id="UP000233293">
    <property type="component" value="Unassembled WGS sequence"/>
</dbReference>
<feature type="domain" description="Peptidase S24/S26A/S26B/S26C" evidence="1">
    <location>
        <begin position="107"/>
        <end position="187"/>
    </location>
</feature>
<dbReference type="SUPFAM" id="SSF47413">
    <property type="entry name" value="lambda repressor-like DNA-binding domains"/>
    <property type="match status" value="1"/>
</dbReference>
<keyword evidence="2" id="KW-0238">DNA-binding</keyword>
<accession>A0A2N3PPJ6</accession>
<evidence type="ECO:0000259" key="1">
    <source>
        <dbReference type="Pfam" id="PF00717"/>
    </source>
</evidence>
<dbReference type="AlphaFoldDB" id="A0A2N3PPJ6"/>
<dbReference type="InterPro" id="IPR039418">
    <property type="entry name" value="LexA-like"/>
</dbReference>
<dbReference type="EMBL" id="PIUM01000034">
    <property type="protein sequence ID" value="PKU22308.1"/>
    <property type="molecule type" value="Genomic_DNA"/>
</dbReference>
<reference evidence="3" key="1">
    <citation type="submission" date="2017-12" db="EMBL/GenBank/DDBJ databases">
        <title>Draft genome sequence of Telmatospirillum siberiense 26-4b1T, an acidotolerant peatland alphaproteobacterium potentially involved in sulfur cycling.</title>
        <authorList>
            <person name="Hausmann B."/>
            <person name="Pjevac P."/>
            <person name="Schreck K."/>
            <person name="Herbold C.W."/>
            <person name="Daims H."/>
            <person name="Wagner M."/>
            <person name="Pester M."/>
            <person name="Loy A."/>
        </authorList>
    </citation>
    <scope>NUCLEOTIDE SEQUENCE [LARGE SCALE GENOMIC DNA]</scope>
    <source>
        <strain evidence="3">26-4b1</strain>
    </source>
</reference>
<dbReference type="InterPro" id="IPR015927">
    <property type="entry name" value="Peptidase_S24_S26A/B/C"/>
</dbReference>
<sequence>MLTHADIWAAIDRLAQENRMTASGLARRAGLDPTTFNRSKRITKEGKARWPSTESIAKILEATGASFAHFVGLVRPDQTLPPHQTVPLTNLHDIDMDRRFNASGFPIGSDWDEIALPQIADPHAFALEITDNQMAPIYQDGDILIVSPSMAPRRGDRVLVRTTKGEIFVRRLIRHTAKRIELQPLAANDVELSLPVDEVVSLARIVWASQ</sequence>
<comment type="caution">
    <text evidence="2">The sequence shown here is derived from an EMBL/GenBank/DDBJ whole genome shotgun (WGS) entry which is preliminary data.</text>
</comment>
<dbReference type="GO" id="GO:0003677">
    <property type="term" value="F:DNA binding"/>
    <property type="evidence" value="ECO:0007669"/>
    <property type="project" value="UniProtKB-KW"/>
</dbReference>
<dbReference type="CDD" id="cd06529">
    <property type="entry name" value="S24_LexA-like"/>
    <property type="match status" value="1"/>
</dbReference>
<proteinExistence type="predicted"/>
<dbReference type="InterPro" id="IPR010982">
    <property type="entry name" value="Lambda_DNA-bd_dom_sf"/>
</dbReference>
<organism evidence="2 3">
    <name type="scientific">Telmatospirillum siberiense</name>
    <dbReference type="NCBI Taxonomy" id="382514"/>
    <lineage>
        <taxon>Bacteria</taxon>
        <taxon>Pseudomonadati</taxon>
        <taxon>Pseudomonadota</taxon>
        <taxon>Alphaproteobacteria</taxon>
        <taxon>Rhodospirillales</taxon>
        <taxon>Rhodospirillaceae</taxon>
        <taxon>Telmatospirillum</taxon>
    </lineage>
</organism>
<dbReference type="Gene3D" id="2.10.109.10">
    <property type="entry name" value="Umud Fragment, subunit A"/>
    <property type="match status" value="1"/>
</dbReference>
<dbReference type="OrthoDB" id="9792157at2"/>
<dbReference type="SUPFAM" id="SSF51306">
    <property type="entry name" value="LexA/Signal peptidase"/>
    <property type="match status" value="1"/>
</dbReference>
<gene>
    <name evidence="2" type="ORF">CWS72_22330</name>
</gene>